<accession>A0ACC0JZY9</accession>
<dbReference type="EMBL" id="CM046131">
    <property type="protein sequence ID" value="KAI8429690.1"/>
    <property type="molecule type" value="Genomic_DNA"/>
</dbReference>
<evidence type="ECO:0000313" key="2">
    <source>
        <dbReference type="Proteomes" id="UP001064048"/>
    </source>
</evidence>
<proteinExistence type="predicted"/>
<organism evidence="1 2">
    <name type="scientific">Choristoneura fumiferana</name>
    <name type="common">Spruce budworm moth</name>
    <name type="synonym">Archips fumiferana</name>
    <dbReference type="NCBI Taxonomy" id="7141"/>
    <lineage>
        <taxon>Eukaryota</taxon>
        <taxon>Metazoa</taxon>
        <taxon>Ecdysozoa</taxon>
        <taxon>Arthropoda</taxon>
        <taxon>Hexapoda</taxon>
        <taxon>Insecta</taxon>
        <taxon>Pterygota</taxon>
        <taxon>Neoptera</taxon>
        <taxon>Endopterygota</taxon>
        <taxon>Lepidoptera</taxon>
        <taxon>Glossata</taxon>
        <taxon>Ditrysia</taxon>
        <taxon>Tortricoidea</taxon>
        <taxon>Tortricidae</taxon>
        <taxon>Tortricinae</taxon>
        <taxon>Choristoneura</taxon>
    </lineage>
</organism>
<keyword evidence="2" id="KW-1185">Reference proteome</keyword>
<dbReference type="Proteomes" id="UP001064048">
    <property type="component" value="Chromosome Z"/>
</dbReference>
<gene>
    <name evidence="1" type="ORF">MSG28_000258</name>
</gene>
<reference evidence="1 2" key="1">
    <citation type="journal article" date="2022" name="Genome Biol. Evol.">
        <title>The Spruce Budworm Genome: Reconstructing the Evolutionary History of Antifreeze Proteins.</title>
        <authorList>
            <person name="Beliveau C."/>
            <person name="Gagne P."/>
            <person name="Picq S."/>
            <person name="Vernygora O."/>
            <person name="Keeling C.I."/>
            <person name="Pinkney K."/>
            <person name="Doucet D."/>
            <person name="Wen F."/>
            <person name="Johnston J.S."/>
            <person name="Maaroufi H."/>
            <person name="Boyle B."/>
            <person name="Laroche J."/>
            <person name="Dewar K."/>
            <person name="Juretic N."/>
            <person name="Blackburn G."/>
            <person name="Nisole A."/>
            <person name="Brunet B."/>
            <person name="Brandao M."/>
            <person name="Lumley L."/>
            <person name="Duan J."/>
            <person name="Quan G."/>
            <person name="Lucarotti C.J."/>
            <person name="Roe A.D."/>
            <person name="Sperling F.A.H."/>
            <person name="Levesque R.C."/>
            <person name="Cusson M."/>
        </authorList>
    </citation>
    <scope>NUCLEOTIDE SEQUENCE [LARGE SCALE GENOMIC DNA]</scope>
    <source>
        <strain evidence="1">Glfc:IPQL:Cfum</strain>
    </source>
</reference>
<name>A0ACC0JZY9_CHOFU</name>
<sequence length="318" mass="36923">MRRVIIPMLLLTAAALTNGVVLPLLRPLEASPSPSSLENENNHITQNAQTECEILKIFFCKNADWMNVNNQLKTWKMFGDPTDNNPEGIDYNDYMIHGVSDDYGSQKDPWIRFPRPFDRLQKALQNNYYDFLKDNAKEKSGKFGYFKKYPPLQSVNTEQLQNQDIPITNNEAVYATYVDPFDFFKFRLNRQYKNMAYQHLYYDNPSTEVDLGKPEERKNWDNSPLVEDVTVKRDGDSGPGQKEIPDNLVFNEDQKSAEQKKLFSFWSRLQSMSQKGRKLPTRRYAFVYYGPDGVRDGPLTAEIRASHLRPPGQPLRWG</sequence>
<protein>
    <submittedName>
        <fullName evidence="1">Uncharacterized protein</fullName>
    </submittedName>
</protein>
<evidence type="ECO:0000313" key="1">
    <source>
        <dbReference type="EMBL" id="KAI8429690.1"/>
    </source>
</evidence>
<comment type="caution">
    <text evidence="1">The sequence shown here is derived from an EMBL/GenBank/DDBJ whole genome shotgun (WGS) entry which is preliminary data.</text>
</comment>